<dbReference type="RefSeq" id="WP_021820717.1">
    <property type="nucleotide sequence ID" value="NZ_AVBC01000039.1"/>
</dbReference>
<proteinExistence type="predicted"/>
<gene>
    <name evidence="1" type="ORF">BJB45_05900</name>
</gene>
<dbReference type="OrthoDB" id="9786619at2"/>
<reference evidence="1 2" key="1">
    <citation type="submission" date="2013-08" db="EMBL/GenBank/DDBJ databases">
        <title>draft genome of Halomonas huanghegensis, strain BJGMM-B45T.</title>
        <authorList>
            <person name="Miao C."/>
            <person name="Wan Y."/>
            <person name="Jin W."/>
        </authorList>
    </citation>
    <scope>NUCLEOTIDE SEQUENCE [LARGE SCALE GENOMIC DNA]</scope>
    <source>
        <strain evidence="1 2">BJGMM-B45</strain>
    </source>
</reference>
<dbReference type="AlphaFoldDB" id="W1N576"/>
<accession>W1N576</accession>
<name>W1N576_9GAMM</name>
<organism evidence="1 2">
    <name type="scientific">Halomonas huangheensis</name>
    <dbReference type="NCBI Taxonomy" id="1178482"/>
    <lineage>
        <taxon>Bacteria</taxon>
        <taxon>Pseudomonadati</taxon>
        <taxon>Pseudomonadota</taxon>
        <taxon>Gammaproteobacteria</taxon>
        <taxon>Oceanospirillales</taxon>
        <taxon>Halomonadaceae</taxon>
        <taxon>Halomonas</taxon>
    </lineage>
</organism>
<evidence type="ECO:0000313" key="2">
    <source>
        <dbReference type="Proteomes" id="UP000019113"/>
    </source>
</evidence>
<sequence length="88" mass="9890">MSNGPYYRGECCCGEVALLATGTALAIDSQSGQVRWRQEDLQLAQGLLDERDMNGQKLAWCTECGQQIWRILPERGDVETPLSLWPFD</sequence>
<dbReference type="PATRIC" id="fig|1178482.3.peg.3760"/>
<protein>
    <submittedName>
        <fullName evidence="1">Uncharacterized protein</fullName>
    </submittedName>
</protein>
<comment type="caution">
    <text evidence="1">The sequence shown here is derived from an EMBL/GenBank/DDBJ whole genome shotgun (WGS) entry which is preliminary data.</text>
</comment>
<dbReference type="Proteomes" id="UP000019113">
    <property type="component" value="Unassembled WGS sequence"/>
</dbReference>
<dbReference type="EMBL" id="AVBC01000039">
    <property type="protein sequence ID" value="ERL50664.1"/>
    <property type="molecule type" value="Genomic_DNA"/>
</dbReference>
<keyword evidence="2" id="KW-1185">Reference proteome</keyword>
<dbReference type="KEGG" id="hhu:AR456_07255"/>
<evidence type="ECO:0000313" key="1">
    <source>
        <dbReference type="EMBL" id="ERL50664.1"/>
    </source>
</evidence>